<feature type="domain" description="Tyrosine-protein kinase G-rich" evidence="9">
    <location>
        <begin position="143"/>
        <end position="192"/>
    </location>
</feature>
<evidence type="ECO:0000256" key="2">
    <source>
        <dbReference type="ARBA" id="ARBA00006683"/>
    </source>
</evidence>
<comment type="caution">
    <text evidence="10">The sequence shown here is derived from an EMBL/GenBank/DDBJ whole genome shotgun (WGS) entry which is preliminary data.</text>
</comment>
<comment type="subcellular location">
    <subcellularLocation>
        <location evidence="1">Cell membrane</location>
        <topology evidence="1">Multi-pass membrane protein</topology>
    </subcellularLocation>
</comment>
<dbReference type="InterPro" id="IPR050445">
    <property type="entry name" value="Bact_polysacc_biosynth/exp"/>
</dbReference>
<keyword evidence="3" id="KW-1003">Cell membrane</keyword>
<sequence>MEEISLLELIEGIKRRIKWIILFMILGGLLAFGASKFLIRPQYEASTTMIIGKPKDYDKTENIQYDQVMLNQKLVSTYSEIIKSRGIAEQVIKNLQLDFDLEKYQKKVEVEPVKDTELISVKVRDNIPQRATDIANETAEIFQKDIKTIMHVDNVNILDEAVIPDKPSSPKIMRNTALGALLGLFISSFIAVFIEINDTRIKSAEDLQEKFNIPVLGVIPEIKEK</sequence>
<evidence type="ECO:0000256" key="5">
    <source>
        <dbReference type="ARBA" id="ARBA00022989"/>
    </source>
</evidence>
<keyword evidence="5 7" id="KW-1133">Transmembrane helix</keyword>
<evidence type="ECO:0000313" key="10">
    <source>
        <dbReference type="EMBL" id="PMC60185.1"/>
    </source>
</evidence>
<dbReference type="GO" id="GO:0005886">
    <property type="term" value="C:plasma membrane"/>
    <property type="evidence" value="ECO:0007669"/>
    <property type="project" value="UniProtKB-SubCell"/>
</dbReference>
<dbReference type="InterPro" id="IPR032807">
    <property type="entry name" value="GNVR"/>
</dbReference>
<evidence type="ECO:0000256" key="7">
    <source>
        <dbReference type="SAM" id="Phobius"/>
    </source>
</evidence>
<dbReference type="InterPro" id="IPR003856">
    <property type="entry name" value="LPS_length_determ_N"/>
</dbReference>
<comment type="similarity">
    <text evidence="2">Belongs to the CpsC/CapA family.</text>
</comment>
<feature type="domain" description="Polysaccharide chain length determinant N-terminal" evidence="8">
    <location>
        <begin position="2"/>
        <end position="95"/>
    </location>
</feature>
<dbReference type="PANTHER" id="PTHR32309">
    <property type="entry name" value="TYROSINE-PROTEIN KINASE"/>
    <property type="match status" value="1"/>
</dbReference>
<evidence type="ECO:0000256" key="4">
    <source>
        <dbReference type="ARBA" id="ARBA00022692"/>
    </source>
</evidence>
<accession>A0A2N6SSY3</accession>
<evidence type="ECO:0000259" key="9">
    <source>
        <dbReference type="Pfam" id="PF13807"/>
    </source>
</evidence>
<dbReference type="AlphaFoldDB" id="A0A2N6SSY3"/>
<keyword evidence="4 7" id="KW-0812">Transmembrane</keyword>
<dbReference type="Proteomes" id="UP000235723">
    <property type="component" value="Unassembled WGS sequence"/>
</dbReference>
<dbReference type="Pfam" id="PF13807">
    <property type="entry name" value="GNVR"/>
    <property type="match status" value="1"/>
</dbReference>
<proteinExistence type="inferred from homology"/>
<evidence type="ECO:0000256" key="3">
    <source>
        <dbReference type="ARBA" id="ARBA00022475"/>
    </source>
</evidence>
<dbReference type="RefSeq" id="WP_102164159.1">
    <property type="nucleotide sequence ID" value="NZ_PNHD01000005.1"/>
</dbReference>
<evidence type="ECO:0000313" key="11">
    <source>
        <dbReference type="Proteomes" id="UP000235723"/>
    </source>
</evidence>
<evidence type="ECO:0000256" key="1">
    <source>
        <dbReference type="ARBA" id="ARBA00004651"/>
    </source>
</evidence>
<evidence type="ECO:0000259" key="8">
    <source>
        <dbReference type="Pfam" id="PF02706"/>
    </source>
</evidence>
<gene>
    <name evidence="10" type="ORF">CJ208_05000</name>
</gene>
<protein>
    <submittedName>
        <fullName evidence="10">Lipopolysaccharide chain length-determining protein</fullName>
    </submittedName>
</protein>
<name>A0A2N6SSY3_FINMA</name>
<dbReference type="PANTHER" id="PTHR32309:SF13">
    <property type="entry name" value="FERRIC ENTEROBACTIN TRANSPORT PROTEIN FEPE"/>
    <property type="match status" value="1"/>
</dbReference>
<reference evidence="10 11" key="1">
    <citation type="submission" date="2017-09" db="EMBL/GenBank/DDBJ databases">
        <title>Bacterial strain isolated from the female urinary microbiota.</title>
        <authorList>
            <person name="Thomas-White K."/>
            <person name="Kumar N."/>
            <person name="Forster S."/>
            <person name="Putonti C."/>
            <person name="Lawley T."/>
            <person name="Wolfe A.J."/>
        </authorList>
    </citation>
    <scope>NUCLEOTIDE SEQUENCE [LARGE SCALE GENOMIC DNA]</scope>
    <source>
        <strain evidence="10 11">UMB0115</strain>
    </source>
</reference>
<dbReference type="EMBL" id="PNHD01000005">
    <property type="protein sequence ID" value="PMC60185.1"/>
    <property type="molecule type" value="Genomic_DNA"/>
</dbReference>
<evidence type="ECO:0000256" key="6">
    <source>
        <dbReference type="ARBA" id="ARBA00023136"/>
    </source>
</evidence>
<keyword evidence="6 7" id="KW-0472">Membrane</keyword>
<feature type="transmembrane region" description="Helical" evidence="7">
    <location>
        <begin position="20"/>
        <end position="39"/>
    </location>
</feature>
<feature type="transmembrane region" description="Helical" evidence="7">
    <location>
        <begin position="176"/>
        <end position="194"/>
    </location>
</feature>
<dbReference type="GO" id="GO:0004713">
    <property type="term" value="F:protein tyrosine kinase activity"/>
    <property type="evidence" value="ECO:0007669"/>
    <property type="project" value="TreeGrafter"/>
</dbReference>
<organism evidence="10 11">
    <name type="scientific">Finegoldia magna</name>
    <name type="common">Peptostreptococcus magnus</name>
    <dbReference type="NCBI Taxonomy" id="1260"/>
    <lineage>
        <taxon>Bacteria</taxon>
        <taxon>Bacillati</taxon>
        <taxon>Bacillota</taxon>
        <taxon>Tissierellia</taxon>
        <taxon>Tissierellales</taxon>
        <taxon>Peptoniphilaceae</taxon>
        <taxon>Finegoldia</taxon>
    </lineage>
</organism>
<dbReference type="Pfam" id="PF02706">
    <property type="entry name" value="Wzz"/>
    <property type="match status" value="1"/>
</dbReference>